<dbReference type="GO" id="GO:0016491">
    <property type="term" value="F:oxidoreductase activity"/>
    <property type="evidence" value="ECO:0007669"/>
    <property type="project" value="UniProtKB-KW"/>
</dbReference>
<dbReference type="SUPFAM" id="SSF51206">
    <property type="entry name" value="cAMP-binding domain-like"/>
    <property type="match status" value="1"/>
</dbReference>
<dbReference type="PANTHER" id="PTHR48105">
    <property type="entry name" value="THIOREDOXIN REDUCTASE 1-RELATED-RELATED"/>
    <property type="match status" value="1"/>
</dbReference>
<evidence type="ECO:0000313" key="6">
    <source>
        <dbReference type="Proteomes" id="UP000594800"/>
    </source>
</evidence>
<dbReference type="AlphaFoldDB" id="A0A7S9LRY7"/>
<proteinExistence type="predicted"/>
<evidence type="ECO:0000256" key="3">
    <source>
        <dbReference type="ARBA" id="ARBA00023002"/>
    </source>
</evidence>
<reference evidence="5 6" key="1">
    <citation type="submission" date="2020-11" db="EMBL/GenBank/DDBJ databases">
        <title>Description of Pontivivens ytuae sp. nov. isolated from deep sea sediment of Mariana Trench.</title>
        <authorList>
            <person name="Wang Z."/>
            <person name="Sun Q.-L."/>
            <person name="Xu X.-D."/>
            <person name="Tang Y.-Z."/>
            <person name="Zhang J."/>
        </authorList>
    </citation>
    <scope>NUCLEOTIDE SEQUENCE [LARGE SCALE GENOMIC DNA]</scope>
    <source>
        <strain evidence="5 6">MT2928</strain>
    </source>
</reference>
<dbReference type="PRINTS" id="PR00469">
    <property type="entry name" value="PNDRDTASEII"/>
</dbReference>
<evidence type="ECO:0000259" key="4">
    <source>
        <dbReference type="PROSITE" id="PS50042"/>
    </source>
</evidence>
<feature type="domain" description="Cyclic nucleotide-binding" evidence="4">
    <location>
        <begin position="21"/>
        <end position="138"/>
    </location>
</feature>
<dbReference type="InterPro" id="IPR014710">
    <property type="entry name" value="RmlC-like_jellyroll"/>
</dbReference>
<keyword evidence="6" id="KW-1185">Reference proteome</keyword>
<evidence type="ECO:0000256" key="2">
    <source>
        <dbReference type="ARBA" id="ARBA00022630"/>
    </source>
</evidence>
<dbReference type="KEGG" id="poz:I0K15_00085"/>
<dbReference type="SUPFAM" id="SSF51905">
    <property type="entry name" value="FAD/NAD(P)-binding domain"/>
    <property type="match status" value="1"/>
</dbReference>
<protein>
    <recommendedName>
        <fullName evidence="1">Thioredoxin reductase</fullName>
    </recommendedName>
</protein>
<dbReference type="EMBL" id="CP064942">
    <property type="protein sequence ID" value="QPH54212.1"/>
    <property type="molecule type" value="Genomic_DNA"/>
</dbReference>
<dbReference type="Gene3D" id="3.50.50.60">
    <property type="entry name" value="FAD/NAD(P)-binding domain"/>
    <property type="match status" value="2"/>
</dbReference>
<dbReference type="InterPro" id="IPR050097">
    <property type="entry name" value="Ferredoxin-NADP_redctase_2"/>
</dbReference>
<sequence>MTTQAPVRSSTSRRTLLEQEAYPELRPEVVEQLREAGESRRVARGDVLFDVGQDGYDFFHILSGAVAIVDRSNGRAVVRIEAGNFLGEIGMLMDQRTFLAGVMDEDGEVIVIPQARIKELVATNPEIGEVVVGAYAARRRLLTEWGEGGLVIIGEADDRETLRLRAFASRSRIPHRWIDRADAEAVAEIARSCDLPPEGAAVVTGHAQVLARPTPAELAAAIGLDLVAATDQVFDVAIIGAGPAGLAAAVYAASEGLCVLVVEDTAIGGQAGTSSRIENYLGFPKGISGADLAYLGEVQAVKFGARVASPRRARTLTKCDDGFEITLDDDRAIRCRSVILANGVQYRRLPLDRLEEFEGRGVYYAATELEAKFCKGTEVVIIGGGNSAGQAAMYLSRHAECAHVAVRGTGLAATMSSYLTNRVLNDARIKLWTRTEVVALHGTDRLERLTLRNKDSGEEVEIPCRALFIMVGAAPNTGWLDGQVALDDKGFVKTGTTAGVEASDFATSQPGIFAVGDIRSGSVKRVASAVGEGSVVVSALHAYLEGVEGN</sequence>
<dbReference type="RefSeq" id="WP_196103421.1">
    <property type="nucleotide sequence ID" value="NZ_CP064942.1"/>
</dbReference>
<dbReference type="Pfam" id="PF00027">
    <property type="entry name" value="cNMP_binding"/>
    <property type="match status" value="1"/>
</dbReference>
<accession>A0A7S9LRY7</accession>
<dbReference type="Proteomes" id="UP000594800">
    <property type="component" value="Chromosome"/>
</dbReference>
<dbReference type="CDD" id="cd00038">
    <property type="entry name" value="CAP_ED"/>
    <property type="match status" value="1"/>
</dbReference>
<dbReference type="InterPro" id="IPR018490">
    <property type="entry name" value="cNMP-bd_dom_sf"/>
</dbReference>
<dbReference type="Gene3D" id="2.60.120.10">
    <property type="entry name" value="Jelly Rolls"/>
    <property type="match status" value="1"/>
</dbReference>
<dbReference type="PRINTS" id="PR00368">
    <property type="entry name" value="FADPNR"/>
</dbReference>
<organism evidence="5 6">
    <name type="scientific">Pontivivens ytuae</name>
    <dbReference type="NCBI Taxonomy" id="2789856"/>
    <lineage>
        <taxon>Bacteria</taxon>
        <taxon>Pseudomonadati</taxon>
        <taxon>Pseudomonadota</taxon>
        <taxon>Alphaproteobacteria</taxon>
        <taxon>Rhodobacterales</taxon>
        <taxon>Paracoccaceae</taxon>
        <taxon>Pontivivens</taxon>
    </lineage>
</organism>
<gene>
    <name evidence="5" type="ORF">I0K15_00085</name>
</gene>
<evidence type="ECO:0000313" key="5">
    <source>
        <dbReference type="EMBL" id="QPH54212.1"/>
    </source>
</evidence>
<keyword evidence="2" id="KW-0285">Flavoprotein</keyword>
<evidence type="ECO:0000256" key="1">
    <source>
        <dbReference type="ARBA" id="ARBA00018719"/>
    </source>
</evidence>
<dbReference type="PROSITE" id="PS50042">
    <property type="entry name" value="CNMP_BINDING_3"/>
    <property type="match status" value="1"/>
</dbReference>
<dbReference type="InterPro" id="IPR023753">
    <property type="entry name" value="FAD/NAD-binding_dom"/>
</dbReference>
<dbReference type="Pfam" id="PF07992">
    <property type="entry name" value="Pyr_redox_2"/>
    <property type="match status" value="1"/>
</dbReference>
<name>A0A7S9LRY7_9RHOB</name>
<keyword evidence="3" id="KW-0560">Oxidoreductase</keyword>
<dbReference type="SMART" id="SM00100">
    <property type="entry name" value="cNMP"/>
    <property type="match status" value="1"/>
</dbReference>
<dbReference type="InterPro" id="IPR000595">
    <property type="entry name" value="cNMP-bd_dom"/>
</dbReference>
<dbReference type="InterPro" id="IPR036188">
    <property type="entry name" value="FAD/NAD-bd_sf"/>
</dbReference>